<dbReference type="PANTHER" id="PTHR10357">
    <property type="entry name" value="ALPHA-AMYLASE FAMILY MEMBER"/>
    <property type="match status" value="1"/>
</dbReference>
<evidence type="ECO:0000256" key="3">
    <source>
        <dbReference type="SAM" id="MobiDB-lite"/>
    </source>
</evidence>
<evidence type="ECO:0000256" key="2">
    <source>
        <dbReference type="ARBA" id="ARBA00023295"/>
    </source>
</evidence>
<dbReference type="SUPFAM" id="SSF51445">
    <property type="entry name" value="(Trans)glycosidases"/>
    <property type="match status" value="1"/>
</dbReference>
<dbReference type="InterPro" id="IPR017853">
    <property type="entry name" value="GH"/>
</dbReference>
<feature type="domain" description="Glycosyl hydrolase family 13 catalytic" evidence="4">
    <location>
        <begin position="91"/>
        <end position="477"/>
    </location>
</feature>
<protein>
    <submittedName>
        <fullName evidence="5">Glycosidase</fullName>
    </submittedName>
</protein>
<dbReference type="Gene3D" id="2.60.40.10">
    <property type="entry name" value="Immunoglobulins"/>
    <property type="match status" value="1"/>
</dbReference>
<dbReference type="InterPro" id="IPR006047">
    <property type="entry name" value="GH13_cat_dom"/>
</dbReference>
<comment type="caution">
    <text evidence="5">The sequence shown here is derived from an EMBL/GenBank/DDBJ whole genome shotgun (WGS) entry which is preliminary data.</text>
</comment>
<dbReference type="AlphaFoldDB" id="A0A852VE28"/>
<dbReference type="GO" id="GO:0016798">
    <property type="term" value="F:hydrolase activity, acting on glycosyl bonds"/>
    <property type="evidence" value="ECO:0007669"/>
    <property type="project" value="UniProtKB-KW"/>
</dbReference>
<dbReference type="Proteomes" id="UP000564385">
    <property type="component" value="Unassembled WGS sequence"/>
</dbReference>
<dbReference type="InterPro" id="IPR013780">
    <property type="entry name" value="Glyco_hydro_b"/>
</dbReference>
<keyword evidence="1" id="KW-0378">Hydrolase</keyword>
<feature type="region of interest" description="Disordered" evidence="3">
    <location>
        <begin position="453"/>
        <end position="474"/>
    </location>
</feature>
<evidence type="ECO:0000256" key="1">
    <source>
        <dbReference type="ARBA" id="ARBA00022801"/>
    </source>
</evidence>
<keyword evidence="2 5" id="KW-0326">Glycosidase</keyword>
<dbReference type="Gene3D" id="3.20.20.80">
    <property type="entry name" value="Glycosidases"/>
    <property type="match status" value="1"/>
</dbReference>
<accession>A0A852VE28</accession>
<name>A0A852VE28_9BACT</name>
<reference evidence="5 6" key="1">
    <citation type="submission" date="2020-07" db="EMBL/GenBank/DDBJ databases">
        <title>Genomic Encyclopedia of Type Strains, Phase IV (KMG-V): Genome sequencing to study the core and pangenomes of soil and plant-associated prokaryotes.</title>
        <authorList>
            <person name="Whitman W."/>
        </authorList>
    </citation>
    <scope>NUCLEOTIDE SEQUENCE [LARGE SCALE GENOMIC DNA]</scope>
    <source>
        <strain evidence="5 6">M8UP22</strain>
    </source>
</reference>
<gene>
    <name evidence="5" type="ORF">HDF08_003230</name>
</gene>
<evidence type="ECO:0000313" key="6">
    <source>
        <dbReference type="Proteomes" id="UP000564385"/>
    </source>
</evidence>
<dbReference type="SMART" id="SM00642">
    <property type="entry name" value="Aamy"/>
    <property type="match status" value="1"/>
</dbReference>
<dbReference type="GO" id="GO:0005975">
    <property type="term" value="P:carbohydrate metabolic process"/>
    <property type="evidence" value="ECO:0007669"/>
    <property type="project" value="InterPro"/>
</dbReference>
<dbReference type="Gene3D" id="2.60.40.1180">
    <property type="entry name" value="Golgi alpha-mannosidase II"/>
    <property type="match status" value="1"/>
</dbReference>
<feature type="compositionally biased region" description="Polar residues" evidence="3">
    <location>
        <begin position="462"/>
        <end position="473"/>
    </location>
</feature>
<dbReference type="Pfam" id="PF09087">
    <property type="entry name" value="Cyc-maltodext_N"/>
    <property type="match status" value="1"/>
</dbReference>
<dbReference type="Pfam" id="PF00128">
    <property type="entry name" value="Alpha-amylase"/>
    <property type="match status" value="2"/>
</dbReference>
<proteinExistence type="predicted"/>
<dbReference type="PANTHER" id="PTHR10357:SF210">
    <property type="entry name" value="MALTODEXTRIN GLUCOSIDASE"/>
    <property type="match status" value="1"/>
</dbReference>
<dbReference type="InterPro" id="IPR013783">
    <property type="entry name" value="Ig-like_fold"/>
</dbReference>
<dbReference type="InterPro" id="IPR015171">
    <property type="entry name" value="Cyc-maltodext_N"/>
</dbReference>
<organism evidence="5 6">
    <name type="scientific">Tunturiibacter lichenicola</name>
    <dbReference type="NCBI Taxonomy" id="2051959"/>
    <lineage>
        <taxon>Bacteria</taxon>
        <taxon>Pseudomonadati</taxon>
        <taxon>Acidobacteriota</taxon>
        <taxon>Terriglobia</taxon>
        <taxon>Terriglobales</taxon>
        <taxon>Acidobacteriaceae</taxon>
        <taxon>Tunturiibacter</taxon>
    </lineage>
</organism>
<evidence type="ECO:0000313" key="5">
    <source>
        <dbReference type="EMBL" id="NYF91128.1"/>
    </source>
</evidence>
<dbReference type="EMBL" id="JACCCU010000002">
    <property type="protein sequence ID" value="NYF91128.1"/>
    <property type="molecule type" value="Genomic_DNA"/>
</dbReference>
<sequence length="590" mass="65438">MPPPMLLVHGEHLTGCTFRLRNSKASITKQSVSTNGRWAFLDISTASAASGTFLIEARNADGVATSPYTLEKRRTASDQPRGFSSADVMYLIMTDRFADGDPSNDHQPGMPYALDIPNAWHGGDLRGIEQHLDYLAELGVTTIWITPVVQNREPESYHGYGATDLYKVDDHFGSLDDLRTLSNKLHERGMKLVLDIVPNHVGPAHPWVEDSPQPDWFHGTKANHSEAVGTFQTLLDPYAPWRDREKVLNGWFVNLLPDMNQENPAVSRYLIQNTLWWIEESGADGLRLDTFPYVGRTFWHDFHSQLHATYPKLTTVGEVFNGTFDMYPVLNSFFAGGAVRSGDQGSIDTGLDTPFDYPMYSAIRNTLLRGAPMSQIADILSQDGLYPHPERLVPLIGSHDTKRFLGEQGATEEKMKLAFAILLTMRGTPLIYSGDEIAMTGGDDPDNRRDFPGGFTHDGQKTENNAFDSSARTEPQRKMHDWVSLLTTLRKTSPELEAGGVQIEDVAADSISYVRGFDLDRGCSSGSQRVLVMVNKAEHPKAIPLSTDKTALQNCTKADVLLGDKVSVELSAHKLQLLVQPESAVILRLK</sequence>
<evidence type="ECO:0000259" key="4">
    <source>
        <dbReference type="SMART" id="SM00642"/>
    </source>
</evidence>